<organism evidence="1 2">
    <name type="scientific">Ophiobolus disseminans</name>
    <dbReference type="NCBI Taxonomy" id="1469910"/>
    <lineage>
        <taxon>Eukaryota</taxon>
        <taxon>Fungi</taxon>
        <taxon>Dikarya</taxon>
        <taxon>Ascomycota</taxon>
        <taxon>Pezizomycotina</taxon>
        <taxon>Dothideomycetes</taxon>
        <taxon>Pleosporomycetidae</taxon>
        <taxon>Pleosporales</taxon>
        <taxon>Pleosporineae</taxon>
        <taxon>Phaeosphaeriaceae</taxon>
        <taxon>Ophiobolus</taxon>
    </lineage>
</organism>
<reference evidence="1" key="1">
    <citation type="journal article" date="2020" name="Stud. Mycol.">
        <title>101 Dothideomycetes genomes: a test case for predicting lifestyles and emergence of pathogens.</title>
        <authorList>
            <person name="Haridas S."/>
            <person name="Albert R."/>
            <person name="Binder M."/>
            <person name="Bloem J."/>
            <person name="Labutti K."/>
            <person name="Salamov A."/>
            <person name="Andreopoulos B."/>
            <person name="Baker S."/>
            <person name="Barry K."/>
            <person name="Bills G."/>
            <person name="Bluhm B."/>
            <person name="Cannon C."/>
            <person name="Castanera R."/>
            <person name="Culley D."/>
            <person name="Daum C."/>
            <person name="Ezra D."/>
            <person name="Gonzalez J."/>
            <person name="Henrissat B."/>
            <person name="Kuo A."/>
            <person name="Liang C."/>
            <person name="Lipzen A."/>
            <person name="Lutzoni F."/>
            <person name="Magnuson J."/>
            <person name="Mondo S."/>
            <person name="Nolan M."/>
            <person name="Ohm R."/>
            <person name="Pangilinan J."/>
            <person name="Park H.-J."/>
            <person name="Ramirez L."/>
            <person name="Alfaro M."/>
            <person name="Sun H."/>
            <person name="Tritt A."/>
            <person name="Yoshinaga Y."/>
            <person name="Zwiers L.-H."/>
            <person name="Turgeon B."/>
            <person name="Goodwin S."/>
            <person name="Spatafora J."/>
            <person name="Crous P."/>
            <person name="Grigoriev I."/>
        </authorList>
    </citation>
    <scope>NUCLEOTIDE SEQUENCE</scope>
    <source>
        <strain evidence="1">CBS 113818</strain>
    </source>
</reference>
<sequence>MSHKSWVTKWRLAKIRFQRELELLEEFQEEHPLLAEECGVPHTLQTWQLENENCSIVPGYKYVSIEKQKVENETEMKVAVEADPSLSAQETEDLWVDNREWVIKPKRKSRRRRTILEDKPRLRDILAISFTAPPDHTPGPDDQVLEEMENVTARLEAQVNIGS</sequence>
<gene>
    <name evidence="1" type="ORF">CC86DRAFT_471177</name>
</gene>
<dbReference type="EMBL" id="MU006240">
    <property type="protein sequence ID" value="KAF2820595.1"/>
    <property type="molecule type" value="Genomic_DNA"/>
</dbReference>
<accession>A0A6A6ZK13</accession>
<protein>
    <submittedName>
        <fullName evidence="1">Uncharacterized protein</fullName>
    </submittedName>
</protein>
<evidence type="ECO:0000313" key="1">
    <source>
        <dbReference type="EMBL" id="KAF2820595.1"/>
    </source>
</evidence>
<dbReference type="AlphaFoldDB" id="A0A6A6ZK13"/>
<dbReference type="Proteomes" id="UP000799424">
    <property type="component" value="Unassembled WGS sequence"/>
</dbReference>
<evidence type="ECO:0000313" key="2">
    <source>
        <dbReference type="Proteomes" id="UP000799424"/>
    </source>
</evidence>
<name>A0A6A6ZK13_9PLEO</name>
<proteinExistence type="predicted"/>
<keyword evidence="2" id="KW-1185">Reference proteome</keyword>
<dbReference type="OrthoDB" id="3801601at2759"/>